<comment type="function">
    <text evidence="10">Part of the ABC transporter complex MalEFGK involved in maltose/maltodextrin import. Probably responsible for the translocation of the substrate across the membrane.</text>
</comment>
<feature type="transmembrane region" description="Helical" evidence="9">
    <location>
        <begin position="397"/>
        <end position="414"/>
    </location>
</feature>
<feature type="transmembrane region" description="Helical" evidence="9">
    <location>
        <begin position="342"/>
        <end position="363"/>
    </location>
</feature>
<evidence type="ECO:0000256" key="7">
    <source>
        <dbReference type="ARBA" id="ARBA00022989"/>
    </source>
</evidence>
<dbReference type="KEGG" id="gsn:YC6258_01831"/>
<evidence type="ECO:0000313" key="13">
    <source>
        <dbReference type="Proteomes" id="UP000032266"/>
    </source>
</evidence>
<evidence type="ECO:0000256" key="5">
    <source>
        <dbReference type="ARBA" id="ARBA00022597"/>
    </source>
</evidence>
<dbReference type="HOGENOM" id="CLU_016047_20_0_6"/>
<dbReference type="SUPFAM" id="SSF160964">
    <property type="entry name" value="MalF N-terminal region-like"/>
    <property type="match status" value="1"/>
</dbReference>
<evidence type="ECO:0000256" key="2">
    <source>
        <dbReference type="ARBA" id="ARBA00009047"/>
    </source>
</evidence>
<keyword evidence="8 9" id="KW-0472">Membrane</keyword>
<dbReference type="Proteomes" id="UP000032266">
    <property type="component" value="Chromosome"/>
</dbReference>
<evidence type="ECO:0000256" key="8">
    <source>
        <dbReference type="ARBA" id="ARBA00023136"/>
    </source>
</evidence>
<keyword evidence="10" id="KW-0997">Cell inner membrane</keyword>
<evidence type="ECO:0000256" key="6">
    <source>
        <dbReference type="ARBA" id="ARBA00022692"/>
    </source>
</evidence>
<evidence type="ECO:0000256" key="3">
    <source>
        <dbReference type="ARBA" id="ARBA00022448"/>
    </source>
</evidence>
<keyword evidence="7 9" id="KW-1133">Transmembrane helix</keyword>
<feature type="transmembrane region" description="Helical" evidence="9">
    <location>
        <begin position="457"/>
        <end position="479"/>
    </location>
</feature>
<feature type="domain" description="ABC transmembrane type-1" evidence="11">
    <location>
        <begin position="257"/>
        <end position="480"/>
    </location>
</feature>
<dbReference type="Gene3D" id="2.40.430.10">
    <property type="entry name" value="D-maltodextrin-binding protein, MBP"/>
    <property type="match status" value="1"/>
</dbReference>
<feature type="transmembrane region" description="Helical" evidence="9">
    <location>
        <begin position="48"/>
        <end position="68"/>
    </location>
</feature>
<feature type="transmembrane region" description="Helical" evidence="9">
    <location>
        <begin position="259"/>
        <end position="284"/>
    </location>
</feature>
<evidence type="ECO:0000256" key="1">
    <source>
        <dbReference type="ARBA" id="ARBA00004651"/>
    </source>
</evidence>
<name>A0A0C5V2Y3_9GAMM</name>
<dbReference type="Pfam" id="PF14785">
    <property type="entry name" value="MalF_P2"/>
    <property type="match status" value="1"/>
</dbReference>
<organism evidence="12 13">
    <name type="scientific">Gynuella sunshinyii YC6258</name>
    <dbReference type="NCBI Taxonomy" id="1445510"/>
    <lineage>
        <taxon>Bacteria</taxon>
        <taxon>Pseudomonadati</taxon>
        <taxon>Pseudomonadota</taxon>
        <taxon>Gammaproteobacteria</taxon>
        <taxon>Oceanospirillales</taxon>
        <taxon>Saccharospirillaceae</taxon>
        <taxon>Gynuella</taxon>
    </lineage>
</organism>
<keyword evidence="6 9" id="KW-0812">Transmembrane</keyword>
<dbReference type="Pfam" id="PF00528">
    <property type="entry name" value="BPD_transp_1"/>
    <property type="match status" value="1"/>
</dbReference>
<reference evidence="12 13" key="1">
    <citation type="submission" date="2014-01" db="EMBL/GenBank/DDBJ databases">
        <title>Full genme sequencing of cellulolytic bacterium Gynuella sunshinyii YC6258T gen. nov., sp. nov.</title>
        <authorList>
            <person name="Khan H."/>
            <person name="Chung E.J."/>
            <person name="Chung Y.R."/>
        </authorList>
    </citation>
    <scope>NUCLEOTIDE SEQUENCE [LARGE SCALE GENOMIC DNA]</scope>
    <source>
        <strain evidence="12 13">YC6258</strain>
    </source>
</reference>
<dbReference type="GO" id="GO:0015423">
    <property type="term" value="F:ABC-type maltose transporter activity"/>
    <property type="evidence" value="ECO:0007669"/>
    <property type="project" value="TreeGrafter"/>
</dbReference>
<dbReference type="InterPro" id="IPR035906">
    <property type="entry name" value="MetI-like_sf"/>
</dbReference>
<evidence type="ECO:0000259" key="11">
    <source>
        <dbReference type="PROSITE" id="PS50928"/>
    </source>
</evidence>
<feature type="transmembrane region" description="Helical" evidence="9">
    <location>
        <begin position="24"/>
        <end position="41"/>
    </location>
</feature>
<dbReference type="Gene3D" id="3.10.650.10">
    <property type="entry name" value="MalF N-terminal region-like"/>
    <property type="match status" value="1"/>
</dbReference>
<dbReference type="AlphaFoldDB" id="A0A0C5V2Y3"/>
<dbReference type="GO" id="GO:1990060">
    <property type="term" value="C:maltose transport complex"/>
    <property type="evidence" value="ECO:0007669"/>
    <property type="project" value="TreeGrafter"/>
</dbReference>
<evidence type="ECO:0000256" key="10">
    <source>
        <dbReference type="RuleBase" id="RU367050"/>
    </source>
</evidence>
<evidence type="ECO:0000256" key="9">
    <source>
        <dbReference type="RuleBase" id="RU363032"/>
    </source>
</evidence>
<comment type="similarity">
    <text evidence="2 10">Belongs to the binding-protein-dependent transport system permease family. MalFG subfamily.</text>
</comment>
<keyword evidence="5 10" id="KW-0762">Sugar transport</keyword>
<dbReference type="EMBL" id="CP007142">
    <property type="protein sequence ID" value="AJQ93875.1"/>
    <property type="molecule type" value="Genomic_DNA"/>
</dbReference>
<accession>A0A0C5V2Y3</accession>
<dbReference type="InterPro" id="IPR047103">
    <property type="entry name" value="MalF_P2_sf"/>
</dbReference>
<comment type="subcellular location">
    <subcellularLocation>
        <location evidence="10">Cell inner membrane</location>
        <topology evidence="10">Multi-pass membrane protein</topology>
    </subcellularLocation>
    <subcellularLocation>
        <location evidence="1 9">Cell membrane</location>
        <topology evidence="1 9">Multi-pass membrane protein</topology>
    </subcellularLocation>
</comment>
<proteinExistence type="inferred from homology"/>
<dbReference type="PANTHER" id="PTHR47314:SF1">
    <property type="entry name" value="MALTOSE_MALTODEXTRIN TRANSPORT SYSTEM PERMEASE PROTEIN MALF"/>
    <property type="match status" value="1"/>
</dbReference>
<protein>
    <recommendedName>
        <fullName evidence="10">Maltose/maltodextrin transport system permease protein</fullName>
    </recommendedName>
</protein>
<dbReference type="GO" id="GO:0042956">
    <property type="term" value="P:maltodextrin transmembrane transport"/>
    <property type="evidence" value="ECO:0007669"/>
    <property type="project" value="TreeGrafter"/>
</dbReference>
<keyword evidence="4" id="KW-1003">Cell membrane</keyword>
<keyword evidence="13" id="KW-1185">Reference proteome</keyword>
<gene>
    <name evidence="12" type="ORF">YC6258_01831</name>
</gene>
<dbReference type="SUPFAM" id="SSF161098">
    <property type="entry name" value="MetI-like"/>
    <property type="match status" value="1"/>
</dbReference>
<keyword evidence="3 9" id="KW-0813">Transport</keyword>
<evidence type="ECO:0000256" key="4">
    <source>
        <dbReference type="ARBA" id="ARBA00022475"/>
    </source>
</evidence>
<dbReference type="InterPro" id="IPR029345">
    <property type="entry name" value="MalF_P2"/>
</dbReference>
<dbReference type="PANTHER" id="PTHR47314">
    <property type="entry name" value="MALTOSE/MALTODEXTRIN TRANSPORT SYSTEM PERMEASE PROTEIN MALF"/>
    <property type="match status" value="1"/>
</dbReference>
<sequence length="503" mass="56411">MLAVVMLMMVTAMAIYCVTQQTLFPLVLAAVLLSVVAVWRIHETGSILLAPLILVIVLVTVLPVAYSLGVSFTNYSSSHVLSQQALKVELLNRLVIRDDQEGFGYDLVTMPDDGLKLRVQNVSADESYLSESFSPSSENDVLSLLEHGPEPGFLPLADESLDHPWLKSIRLRTPEQDVLIYHDGRFYPGQPAYQLQPDGALLETTSGIRYQIDRQRGFYVSDTDRVLTPGFITIVGWSNYVRLFTDPDLALPLLQVLCWSLILASTTVAATFVIGLVLGALINYPGLSFRNLYRTLLVLPVAVPVVISSQMFKGLLGSGYGDINRLLGYLYKQELPWFDDPWLSRALVIVVNIWICYPICFIASEKLLQRLPVAIIEHATLDGVHWYRKWWNLRLPILLRELLPLLSIIFAFSFNNLTLVQLLTDGAPVIFGSNPAVGSTDTLVHWNYHMVFDDDRFNFGLASALASCLFLLMGAWILIHTRLRRSERDIERGMQESINVKAG</sequence>
<dbReference type="InterPro" id="IPR000515">
    <property type="entry name" value="MetI-like"/>
</dbReference>
<dbReference type="Gene3D" id="1.10.3720.10">
    <property type="entry name" value="MetI-like"/>
    <property type="match status" value="1"/>
</dbReference>
<evidence type="ECO:0000313" key="12">
    <source>
        <dbReference type="EMBL" id="AJQ93875.1"/>
    </source>
</evidence>
<dbReference type="PROSITE" id="PS50928">
    <property type="entry name" value="ABC_TM1"/>
    <property type="match status" value="1"/>
</dbReference>
<dbReference type="STRING" id="1445510.YC6258_01831"/>
<feature type="transmembrane region" description="Helical" evidence="9">
    <location>
        <begin position="296"/>
        <end position="316"/>
    </location>
</feature>
<comment type="subunit">
    <text evidence="10">The complex is composed of two ATP-binding proteins (MalK), two transmembrane proteins (MalG and MalF) and a solute-binding protein (MalE).</text>
</comment>